<keyword evidence="3" id="KW-0255">Endonuclease</keyword>
<dbReference type="GO" id="GO:0016075">
    <property type="term" value="P:rRNA catabolic process"/>
    <property type="evidence" value="ECO:0007669"/>
    <property type="project" value="TreeGrafter"/>
</dbReference>
<dbReference type="Gene3D" id="2.30.30.110">
    <property type="match status" value="1"/>
</dbReference>
<sequence length="115" mass="12915">MVSDKKPYIPKRGDIVWLQFNPQAGHEQAGRRPALVVSPRVYNEKVGLALFCPITTKIKGYPFEVELPEKLKVSGAVLADQIKSLDWRARRAEFACRAPAEVLAETLAKIRTLIE</sequence>
<evidence type="ECO:0000256" key="1">
    <source>
        <dbReference type="ARBA" id="ARBA00007521"/>
    </source>
</evidence>
<evidence type="ECO:0000313" key="4">
    <source>
        <dbReference type="EMBL" id="SHJ46116.1"/>
    </source>
</evidence>
<dbReference type="Pfam" id="PF02452">
    <property type="entry name" value="PemK_toxin"/>
    <property type="match status" value="1"/>
</dbReference>
<dbReference type="Proteomes" id="UP000184529">
    <property type="component" value="Unassembled WGS sequence"/>
</dbReference>
<dbReference type="GO" id="GO:0004521">
    <property type="term" value="F:RNA endonuclease activity"/>
    <property type="evidence" value="ECO:0007669"/>
    <property type="project" value="TreeGrafter"/>
</dbReference>
<keyword evidence="3" id="KW-0378">Hydrolase</keyword>
<dbReference type="GO" id="GO:0006402">
    <property type="term" value="P:mRNA catabolic process"/>
    <property type="evidence" value="ECO:0007669"/>
    <property type="project" value="TreeGrafter"/>
</dbReference>
<dbReference type="GO" id="GO:0016787">
    <property type="term" value="F:hydrolase activity"/>
    <property type="evidence" value="ECO:0007669"/>
    <property type="project" value="UniProtKB-KW"/>
</dbReference>
<dbReference type="SUPFAM" id="SSF50118">
    <property type="entry name" value="Cell growth inhibitor/plasmid maintenance toxic component"/>
    <property type="match status" value="1"/>
</dbReference>
<comment type="similarity">
    <text evidence="1 3">Belongs to the PemK/MazF family.</text>
</comment>
<dbReference type="PIRSF" id="PIRSF033490">
    <property type="entry name" value="MazF"/>
    <property type="match status" value="1"/>
</dbReference>
<dbReference type="AlphaFoldDB" id="A0A1M6JHG2"/>
<keyword evidence="3" id="KW-0540">Nuclease</keyword>
<dbReference type="EC" id="3.1.-.-" evidence="3"/>
<comment type="function">
    <text evidence="3">Toxic component of a type II toxin-antitoxin (TA) system.</text>
</comment>
<keyword evidence="2" id="KW-1277">Toxin-antitoxin system</keyword>
<dbReference type="InterPro" id="IPR011067">
    <property type="entry name" value="Plasmid_toxin/cell-grow_inhib"/>
</dbReference>
<dbReference type="OrthoDB" id="9808744at2"/>
<dbReference type="PANTHER" id="PTHR33988:SF3">
    <property type="entry name" value="ENDORIBONUCLEASE TOXIN CHPB-RELATED"/>
    <property type="match status" value="1"/>
</dbReference>
<reference evidence="5" key="1">
    <citation type="submission" date="2016-11" db="EMBL/GenBank/DDBJ databases">
        <authorList>
            <person name="Varghese N."/>
            <person name="Submissions S."/>
        </authorList>
    </citation>
    <scope>NUCLEOTIDE SEQUENCE [LARGE SCALE GENOMIC DNA]</scope>
    <source>
        <strain evidence="5">DSM 16057</strain>
    </source>
</reference>
<dbReference type="STRING" id="1121432.SAMN02745219_02620"/>
<protein>
    <recommendedName>
        <fullName evidence="3">mRNA interferase</fullName>
        <ecNumber evidence="3">3.1.-.-</ecNumber>
    </recommendedName>
</protein>
<accession>A0A1M6JHG2</accession>
<gene>
    <name evidence="4" type="ORF">SAMN02745219_02620</name>
</gene>
<dbReference type="NCBIfam" id="NF007386">
    <property type="entry name" value="PRK09907.1"/>
    <property type="match status" value="1"/>
</dbReference>
<organism evidence="4 5">
    <name type="scientific">Desulfofundulus thermosubterraneus DSM 16057</name>
    <dbReference type="NCBI Taxonomy" id="1121432"/>
    <lineage>
        <taxon>Bacteria</taxon>
        <taxon>Bacillati</taxon>
        <taxon>Bacillota</taxon>
        <taxon>Clostridia</taxon>
        <taxon>Eubacteriales</taxon>
        <taxon>Peptococcaceae</taxon>
        <taxon>Desulfofundulus</taxon>
    </lineage>
</organism>
<dbReference type="GO" id="GO:0003677">
    <property type="term" value="F:DNA binding"/>
    <property type="evidence" value="ECO:0007669"/>
    <property type="project" value="InterPro"/>
</dbReference>
<evidence type="ECO:0000256" key="3">
    <source>
        <dbReference type="PIRNR" id="PIRNR033490"/>
    </source>
</evidence>
<proteinExistence type="inferred from homology"/>
<dbReference type="RefSeq" id="WP_072870244.1">
    <property type="nucleotide sequence ID" value="NZ_FQZM01000035.1"/>
</dbReference>
<evidence type="ECO:0000256" key="2">
    <source>
        <dbReference type="ARBA" id="ARBA00022649"/>
    </source>
</evidence>
<dbReference type="PANTHER" id="PTHR33988">
    <property type="entry name" value="ENDORIBONUCLEASE MAZF-RELATED"/>
    <property type="match status" value="1"/>
</dbReference>
<evidence type="ECO:0000313" key="5">
    <source>
        <dbReference type="Proteomes" id="UP000184529"/>
    </source>
</evidence>
<dbReference type="EMBL" id="FQZM01000035">
    <property type="protein sequence ID" value="SHJ46116.1"/>
    <property type="molecule type" value="Genomic_DNA"/>
</dbReference>
<name>A0A1M6JHG2_9FIRM</name>
<keyword evidence="5" id="KW-1185">Reference proteome</keyword>
<dbReference type="InterPro" id="IPR003477">
    <property type="entry name" value="PemK-like"/>
</dbReference>